<feature type="transmembrane region" description="Helical" evidence="1">
    <location>
        <begin position="39"/>
        <end position="60"/>
    </location>
</feature>
<accession>A0ABR5A5H2</accession>
<keyword evidence="1" id="KW-1133">Transmembrane helix</keyword>
<evidence type="ECO:0000256" key="1">
    <source>
        <dbReference type="SAM" id="Phobius"/>
    </source>
</evidence>
<sequence>MARSQQYILTWSVSLFLSLIYFVYYIWNFASNVPMIDSVLVFIQYYLIFVLMFGILFYIVCRLMSKIPLLNVLTISIAHLLFMFLLFHSLDNLDAGSFFQRAP</sequence>
<keyword evidence="3" id="KW-1185">Reference proteome</keyword>
<feature type="transmembrane region" description="Helical" evidence="1">
    <location>
        <begin position="7"/>
        <end position="27"/>
    </location>
</feature>
<keyword evidence="1" id="KW-0472">Membrane</keyword>
<name>A0ABR5A5H2_9BACL</name>
<reference evidence="2 3" key="1">
    <citation type="submission" date="2014-12" db="EMBL/GenBank/DDBJ databases">
        <title>Draft genome sequence of Cohnella kolymensis strain B-2846.</title>
        <authorList>
            <person name="Karlyshev A.V."/>
            <person name="Kudryashova E.B."/>
        </authorList>
    </citation>
    <scope>NUCLEOTIDE SEQUENCE [LARGE SCALE GENOMIC DNA]</scope>
    <source>
        <strain evidence="2 3">VKM B-2846</strain>
    </source>
</reference>
<protein>
    <submittedName>
        <fullName evidence="2">Uncharacterized protein</fullName>
    </submittedName>
</protein>
<dbReference type="Proteomes" id="UP000054526">
    <property type="component" value="Unassembled WGS sequence"/>
</dbReference>
<dbReference type="EMBL" id="JXAL01000016">
    <property type="protein sequence ID" value="KIL35898.1"/>
    <property type="molecule type" value="Genomic_DNA"/>
</dbReference>
<comment type="caution">
    <text evidence="2">The sequence shown here is derived from an EMBL/GenBank/DDBJ whole genome shotgun (WGS) entry which is preliminary data.</text>
</comment>
<proteinExistence type="predicted"/>
<feature type="transmembrane region" description="Helical" evidence="1">
    <location>
        <begin position="67"/>
        <end position="87"/>
    </location>
</feature>
<evidence type="ECO:0000313" key="2">
    <source>
        <dbReference type="EMBL" id="KIL35898.1"/>
    </source>
</evidence>
<evidence type="ECO:0000313" key="3">
    <source>
        <dbReference type="Proteomes" id="UP000054526"/>
    </source>
</evidence>
<organism evidence="2 3">
    <name type="scientific">Cohnella kolymensis</name>
    <dbReference type="NCBI Taxonomy" id="1590652"/>
    <lineage>
        <taxon>Bacteria</taxon>
        <taxon>Bacillati</taxon>
        <taxon>Bacillota</taxon>
        <taxon>Bacilli</taxon>
        <taxon>Bacillales</taxon>
        <taxon>Paenibacillaceae</taxon>
        <taxon>Cohnella</taxon>
    </lineage>
</organism>
<keyword evidence="1" id="KW-0812">Transmembrane</keyword>
<gene>
    <name evidence="2" type="ORF">SD71_10965</name>
</gene>